<feature type="transmembrane region" description="Helical" evidence="1">
    <location>
        <begin position="114"/>
        <end position="131"/>
    </location>
</feature>
<protein>
    <submittedName>
        <fullName evidence="3">CAAX protease self-immunity</fullName>
    </submittedName>
</protein>
<dbReference type="Pfam" id="PF02517">
    <property type="entry name" value="Rce1-like"/>
    <property type="match status" value="1"/>
</dbReference>
<feature type="domain" description="CAAX prenyl protease 2/Lysostaphin resistance protein A-like" evidence="2">
    <location>
        <begin position="62"/>
        <end position="156"/>
    </location>
</feature>
<dbReference type="GO" id="GO:0006508">
    <property type="term" value="P:proteolysis"/>
    <property type="evidence" value="ECO:0007669"/>
    <property type="project" value="UniProtKB-KW"/>
</dbReference>
<keyword evidence="4" id="KW-1185">Reference proteome</keyword>
<keyword evidence="1" id="KW-1133">Transmembrane helix</keyword>
<evidence type="ECO:0000259" key="2">
    <source>
        <dbReference type="Pfam" id="PF02517"/>
    </source>
</evidence>
<keyword evidence="3" id="KW-0645">Protease</keyword>
<dbReference type="GO" id="GO:0004175">
    <property type="term" value="F:endopeptidase activity"/>
    <property type="evidence" value="ECO:0007669"/>
    <property type="project" value="UniProtKB-ARBA"/>
</dbReference>
<gene>
    <name evidence="3" type="ORF">SAMN05444362_113107</name>
</gene>
<keyword evidence="3" id="KW-0378">Hydrolase</keyword>
<feature type="transmembrane region" description="Helical" evidence="1">
    <location>
        <begin position="91"/>
        <end position="107"/>
    </location>
</feature>
<sequence length="165" mass="19726">METTLTVKAKTKTTLIYTDREKVFLYFYLLMMLNFGIFYVMDYFFKILYPYQLPPESFYEEVLRTVIIAPIKETFMFLTIPHLIINRIVEINIFLVLIFVATIFSLAHHTQYDICQFFYFFIAGSIMWYYYTKTYNNSSISYAIIVSILLHSMFNLTLTILGLFE</sequence>
<dbReference type="EMBL" id="FQUC01000013">
    <property type="protein sequence ID" value="SHG00556.1"/>
    <property type="molecule type" value="Genomic_DNA"/>
</dbReference>
<evidence type="ECO:0000256" key="1">
    <source>
        <dbReference type="SAM" id="Phobius"/>
    </source>
</evidence>
<dbReference type="AlphaFoldDB" id="A0A1M5GA23"/>
<accession>A0A1M5GA23</accession>
<feature type="transmembrane region" description="Helical" evidence="1">
    <location>
        <begin position="25"/>
        <end position="45"/>
    </location>
</feature>
<organism evidence="3 4">
    <name type="scientific">Dysgonomonas macrotermitis</name>
    <dbReference type="NCBI Taxonomy" id="1346286"/>
    <lineage>
        <taxon>Bacteria</taxon>
        <taxon>Pseudomonadati</taxon>
        <taxon>Bacteroidota</taxon>
        <taxon>Bacteroidia</taxon>
        <taxon>Bacteroidales</taxon>
        <taxon>Dysgonomonadaceae</taxon>
        <taxon>Dysgonomonas</taxon>
    </lineage>
</organism>
<dbReference type="Proteomes" id="UP000184480">
    <property type="component" value="Unassembled WGS sequence"/>
</dbReference>
<keyword evidence="1" id="KW-0812">Transmembrane</keyword>
<reference evidence="4" key="1">
    <citation type="submission" date="2016-11" db="EMBL/GenBank/DDBJ databases">
        <authorList>
            <person name="Varghese N."/>
            <person name="Submissions S."/>
        </authorList>
    </citation>
    <scope>NUCLEOTIDE SEQUENCE [LARGE SCALE GENOMIC DNA]</scope>
    <source>
        <strain evidence="4">DSM 27370</strain>
    </source>
</reference>
<evidence type="ECO:0000313" key="3">
    <source>
        <dbReference type="EMBL" id="SHG00556.1"/>
    </source>
</evidence>
<name>A0A1M5GA23_9BACT</name>
<keyword evidence="1" id="KW-0472">Membrane</keyword>
<feature type="transmembrane region" description="Helical" evidence="1">
    <location>
        <begin position="143"/>
        <end position="164"/>
    </location>
</feature>
<evidence type="ECO:0000313" key="4">
    <source>
        <dbReference type="Proteomes" id="UP000184480"/>
    </source>
</evidence>
<proteinExistence type="predicted"/>
<dbReference type="STRING" id="1346286.SAMN05444362_113107"/>
<dbReference type="GO" id="GO:0080120">
    <property type="term" value="P:CAAX-box protein maturation"/>
    <property type="evidence" value="ECO:0007669"/>
    <property type="project" value="UniProtKB-ARBA"/>
</dbReference>
<dbReference type="InterPro" id="IPR003675">
    <property type="entry name" value="Rce1/LyrA-like_dom"/>
</dbReference>